<feature type="transmembrane region" description="Helical" evidence="10">
    <location>
        <begin position="1215"/>
        <end position="1236"/>
    </location>
</feature>
<dbReference type="PROSITE" id="PS50893">
    <property type="entry name" value="ABC_TRANSPORTER_2"/>
    <property type="match status" value="1"/>
</dbReference>
<dbReference type="GO" id="GO:0016020">
    <property type="term" value="C:membrane"/>
    <property type="evidence" value="ECO:0007669"/>
    <property type="project" value="UniProtKB-SubCell"/>
</dbReference>
<evidence type="ECO:0000256" key="8">
    <source>
        <dbReference type="ARBA" id="ARBA00023136"/>
    </source>
</evidence>
<feature type="transmembrane region" description="Helical" evidence="10">
    <location>
        <begin position="1480"/>
        <end position="1501"/>
    </location>
</feature>
<feature type="transmembrane region" description="Helical" evidence="10">
    <location>
        <begin position="1325"/>
        <end position="1344"/>
    </location>
</feature>
<feature type="transmembrane region" description="Helical" evidence="10">
    <location>
        <begin position="1356"/>
        <end position="1375"/>
    </location>
</feature>
<feature type="region of interest" description="Disordered" evidence="9">
    <location>
        <begin position="1"/>
        <end position="58"/>
    </location>
</feature>
<dbReference type="InterPro" id="IPR003593">
    <property type="entry name" value="AAA+_ATPase"/>
</dbReference>
<feature type="region of interest" description="Disordered" evidence="9">
    <location>
        <begin position="832"/>
        <end position="874"/>
    </location>
</feature>
<dbReference type="GO" id="GO:0005524">
    <property type="term" value="F:ATP binding"/>
    <property type="evidence" value="ECO:0007669"/>
    <property type="project" value="UniProtKB-KW"/>
</dbReference>
<dbReference type="SMART" id="SM00382">
    <property type="entry name" value="AAA"/>
    <property type="match status" value="2"/>
</dbReference>
<evidence type="ECO:0000256" key="9">
    <source>
        <dbReference type="SAM" id="MobiDB-lite"/>
    </source>
</evidence>
<evidence type="ECO:0000256" key="4">
    <source>
        <dbReference type="ARBA" id="ARBA00022692"/>
    </source>
</evidence>
<dbReference type="EMBL" id="ML977607">
    <property type="protein sequence ID" value="KAF1998001.1"/>
    <property type="molecule type" value="Genomic_DNA"/>
</dbReference>
<feature type="transmembrane region" description="Helical" evidence="10">
    <location>
        <begin position="1285"/>
        <end position="1313"/>
    </location>
</feature>
<dbReference type="InterPro" id="IPR003439">
    <property type="entry name" value="ABC_transporter-like_ATP-bd"/>
</dbReference>
<evidence type="ECO:0000313" key="13">
    <source>
        <dbReference type="Proteomes" id="UP000799779"/>
    </source>
</evidence>
<dbReference type="PANTHER" id="PTHR19241">
    <property type="entry name" value="ATP-BINDING CASSETTE TRANSPORTER"/>
    <property type="match status" value="1"/>
</dbReference>
<evidence type="ECO:0000256" key="3">
    <source>
        <dbReference type="ARBA" id="ARBA00022448"/>
    </source>
</evidence>
<dbReference type="Pfam" id="PF14510">
    <property type="entry name" value="ABC_trans_N"/>
    <property type="match status" value="1"/>
</dbReference>
<keyword evidence="6" id="KW-0067">ATP-binding</keyword>
<dbReference type="InterPro" id="IPR027417">
    <property type="entry name" value="P-loop_NTPase"/>
</dbReference>
<dbReference type="CDD" id="cd03232">
    <property type="entry name" value="ABCG_PDR_domain2"/>
    <property type="match status" value="1"/>
</dbReference>
<dbReference type="OrthoDB" id="245989at2759"/>
<evidence type="ECO:0000256" key="2">
    <source>
        <dbReference type="ARBA" id="ARBA00006012"/>
    </source>
</evidence>
<dbReference type="Proteomes" id="UP000799779">
    <property type="component" value="Unassembled WGS sequence"/>
</dbReference>
<feature type="transmembrane region" description="Helical" evidence="10">
    <location>
        <begin position="647"/>
        <end position="666"/>
    </location>
</feature>
<feature type="compositionally biased region" description="Acidic residues" evidence="9">
    <location>
        <begin position="121"/>
        <end position="135"/>
    </location>
</feature>
<feature type="compositionally biased region" description="Polar residues" evidence="9">
    <location>
        <begin position="843"/>
        <end position="854"/>
    </location>
</feature>
<evidence type="ECO:0000259" key="11">
    <source>
        <dbReference type="PROSITE" id="PS50893"/>
    </source>
</evidence>
<feature type="region of interest" description="Disordered" evidence="9">
    <location>
        <begin position="97"/>
        <end position="136"/>
    </location>
</feature>
<keyword evidence="5" id="KW-0547">Nucleotide-binding</keyword>
<sequence length="1530" mass="171788">MWGSGLITSSGDEDRSRNPWHNEQEQHEVEEPKSSSDSNESGVYQDVSGTWGERDAGCTHQREAMEDFEALRHTLTSLSRTRTAPSERGDDVLARTISRKSTRKSRQTGRRLTNLRRECIADSEPEDHDEGDEEKQDTFELRNFMREGHFEKREGGESMKKVGVVWKNLTVTGVGSTASFVRTLPDAILGTFGPDLYKIISGYIPALKMKRHQKTRTLIHDFSGVVKDGEMMLVLGRPGSGCSTFLKAIANNRESYAGVTGEVSYGGIPADKQKKRFRGEVNYNPEDDTHFANLNVWQTLSFALMNKTKKHEKDDIPVILKALLKMFGISHTKHTPVGDEYVRVCWDNSTRGLDASTALDYANSLRIMTDISNRTTFVTLYQAGEGIYQLMDKVLVIDEGRCVFEGRASKAREYFIDLGFHCPERQTTADFLTAVTDPCERQFREGYEVSTPKTPEDLEKAFKSFEYYHGVVQEIEQYEEDLKKSDHIDAKKFEKAVQESKSKTVRNKSPFTVSFIRQVWACTQREFWLTWGDKTTLYTKFFIIISNGLIVGSLFFGESLDTSGAFSRGGALFFNILFLGWLQLSELMKAVSGRAVVKRHEDYAFYRPSAVVIARVFQDFPLLLIQVIPFTILMYFMTELDITTSKFWITLLFVYTNTICVTSLYRMFASVSPTIDDAVRFSGLALNLLIIYTGYVVPKPQLLGQYIWFGWLYWVNPISYAYEAVITNEFSGRTMECSPSQLVPQGPNVDPSFQGCSLPGAPVNSHTVSGARYLEATYTYTRSNLWRNFVAVIAFTVLYILLTCFATEMFSFMSGGGGALVFTKSKRVKKTLQQSPADEEQDVSGQGPNESGSSRRAAAPGKEEQDALDQISSSESTFTWRDVEYTVPYQGGERKLLNGVNGYAKPGIMVALVGASGAGKTTLLNTLSQRQKMGIVSGEMLIDGSALGKSFQRGTGFCEQMDLHDGTATIREALEFSAILRQDKNIPRKEKIGYVDKIIDLLELEDMQDALVSSLGVEQKKRLTIGVELAAKPSLLLFLDEPTSGLDSNSAFSIVRFLKKLAAAGQAIVCTIHQPSSILIQQFDMILALNPGGNTFYFGPVGENGGDVIKYFADRGVQCPPSKNVAEFILETAAKPVKGRDGRRINWNDEWKRSDNHLAVIKEIERIKTDRSKLASAADPGSKVQEREFAAPIWLQTTTLTKRLFTQYWRDPSYLYGKLFVAVLVGIFNGFTFYQLGNSTQDMQNRMFTSFLIILIPPVIVNGVVPKFYQNMALWQARELPSRIYGWFAFTTAQVVAEIPIAIVSSVLYWVLWYYPTGLPTDSSTAGYVFLMTMLFYLFTASWGQWVCAFAPSFTVISNVLPFFFVMFSLFNGVVRPYSQLSVFWKYWMYYVNPSTYWIGGILAATLHEVPVQCLVSETAQYNTPSGQTCAQYTADFLTTAPGYLLNPEATSGCKYCPYSSGDDYLSTLNIRANDKWRDFGIFVAFCISNWALVYFFIWSVRIKGWSFGFGKAAGLGGKVARRVKGAKKA</sequence>
<comment type="subcellular location">
    <subcellularLocation>
        <location evidence="1">Membrane</location>
        <topology evidence="1">Multi-pass membrane protein</topology>
    </subcellularLocation>
</comment>
<keyword evidence="8 10" id="KW-0472">Membrane</keyword>
<feature type="transmembrane region" description="Helical" evidence="10">
    <location>
        <begin position="1248"/>
        <end position="1265"/>
    </location>
</feature>
<evidence type="ECO:0000256" key="5">
    <source>
        <dbReference type="ARBA" id="ARBA00022741"/>
    </source>
</evidence>
<dbReference type="InterPro" id="IPR029481">
    <property type="entry name" value="ABC_trans_N"/>
</dbReference>
<dbReference type="SUPFAM" id="SSF52540">
    <property type="entry name" value="P-loop containing nucleoside triphosphate hydrolases"/>
    <property type="match status" value="2"/>
</dbReference>
<keyword evidence="7 10" id="KW-1133">Transmembrane helix</keyword>
<feature type="transmembrane region" description="Helical" evidence="10">
    <location>
        <begin position="789"/>
        <end position="822"/>
    </location>
</feature>
<dbReference type="GO" id="GO:0016887">
    <property type="term" value="F:ATP hydrolysis activity"/>
    <property type="evidence" value="ECO:0007669"/>
    <property type="project" value="InterPro"/>
</dbReference>
<protein>
    <submittedName>
        <fullName evidence="12">ABC drug exporter AtrF</fullName>
    </submittedName>
</protein>
<dbReference type="InterPro" id="IPR034003">
    <property type="entry name" value="ABCG_PDR_2"/>
</dbReference>
<dbReference type="GO" id="GO:0140359">
    <property type="term" value="F:ABC-type transporter activity"/>
    <property type="evidence" value="ECO:0007669"/>
    <property type="project" value="InterPro"/>
</dbReference>
<organism evidence="12 13">
    <name type="scientific">Amniculicola lignicola CBS 123094</name>
    <dbReference type="NCBI Taxonomy" id="1392246"/>
    <lineage>
        <taxon>Eukaryota</taxon>
        <taxon>Fungi</taxon>
        <taxon>Dikarya</taxon>
        <taxon>Ascomycota</taxon>
        <taxon>Pezizomycotina</taxon>
        <taxon>Dothideomycetes</taxon>
        <taxon>Pleosporomycetidae</taxon>
        <taxon>Pleosporales</taxon>
        <taxon>Amniculicolaceae</taxon>
        <taxon>Amniculicola</taxon>
    </lineage>
</organism>
<evidence type="ECO:0000256" key="6">
    <source>
        <dbReference type="ARBA" id="ARBA00022840"/>
    </source>
</evidence>
<dbReference type="Pfam" id="PF06422">
    <property type="entry name" value="PDR_CDR"/>
    <property type="match status" value="1"/>
</dbReference>
<evidence type="ECO:0000256" key="7">
    <source>
        <dbReference type="ARBA" id="ARBA00022989"/>
    </source>
</evidence>
<evidence type="ECO:0000256" key="1">
    <source>
        <dbReference type="ARBA" id="ARBA00004141"/>
    </source>
</evidence>
<evidence type="ECO:0000313" key="12">
    <source>
        <dbReference type="EMBL" id="KAF1998001.1"/>
    </source>
</evidence>
<feature type="transmembrane region" description="Helical" evidence="10">
    <location>
        <begin position="678"/>
        <end position="697"/>
    </location>
</feature>
<keyword evidence="13" id="KW-1185">Reference proteome</keyword>
<dbReference type="InterPro" id="IPR010929">
    <property type="entry name" value="PDR_CDR_ABC"/>
</dbReference>
<keyword evidence="4 10" id="KW-0812">Transmembrane</keyword>
<feature type="compositionally biased region" description="Polar residues" evidence="9">
    <location>
        <begin position="1"/>
        <end position="10"/>
    </location>
</feature>
<name>A0A6A5WCY2_9PLEO</name>
<dbReference type="InterPro" id="IPR013525">
    <property type="entry name" value="ABC2_TM"/>
</dbReference>
<evidence type="ECO:0000256" key="10">
    <source>
        <dbReference type="SAM" id="Phobius"/>
    </source>
</evidence>
<accession>A0A6A5WCY2</accession>
<feature type="compositionally biased region" description="Basic and acidic residues" evidence="9">
    <location>
        <begin position="12"/>
        <end position="34"/>
    </location>
</feature>
<reference evidence="12" key="1">
    <citation type="journal article" date="2020" name="Stud. Mycol.">
        <title>101 Dothideomycetes genomes: a test case for predicting lifestyles and emergence of pathogens.</title>
        <authorList>
            <person name="Haridas S."/>
            <person name="Albert R."/>
            <person name="Binder M."/>
            <person name="Bloem J."/>
            <person name="Labutti K."/>
            <person name="Salamov A."/>
            <person name="Andreopoulos B."/>
            <person name="Baker S."/>
            <person name="Barry K."/>
            <person name="Bills G."/>
            <person name="Bluhm B."/>
            <person name="Cannon C."/>
            <person name="Castanera R."/>
            <person name="Culley D."/>
            <person name="Daum C."/>
            <person name="Ezra D."/>
            <person name="Gonzalez J."/>
            <person name="Henrissat B."/>
            <person name="Kuo A."/>
            <person name="Liang C."/>
            <person name="Lipzen A."/>
            <person name="Lutzoni F."/>
            <person name="Magnuson J."/>
            <person name="Mondo S."/>
            <person name="Nolan M."/>
            <person name="Ohm R."/>
            <person name="Pangilinan J."/>
            <person name="Park H.-J."/>
            <person name="Ramirez L."/>
            <person name="Alfaro M."/>
            <person name="Sun H."/>
            <person name="Tritt A."/>
            <person name="Yoshinaga Y."/>
            <person name="Zwiers L.-H."/>
            <person name="Turgeon B."/>
            <person name="Goodwin S."/>
            <person name="Spatafora J."/>
            <person name="Crous P."/>
            <person name="Grigoriev I."/>
        </authorList>
    </citation>
    <scope>NUCLEOTIDE SEQUENCE</scope>
    <source>
        <strain evidence="12">CBS 123094</strain>
    </source>
</reference>
<feature type="domain" description="ABC transporter" evidence="11">
    <location>
        <begin position="878"/>
        <end position="1116"/>
    </location>
</feature>
<gene>
    <name evidence="12" type="ORF">P154DRAFT_555462</name>
</gene>
<keyword evidence="3" id="KW-0813">Transport</keyword>
<dbReference type="Pfam" id="PF00005">
    <property type="entry name" value="ABC_tran"/>
    <property type="match status" value="2"/>
</dbReference>
<dbReference type="Pfam" id="PF01061">
    <property type="entry name" value="ABC2_membrane"/>
    <property type="match status" value="2"/>
</dbReference>
<dbReference type="FunFam" id="3.40.50.300:FF:000054">
    <property type="entry name" value="ABC multidrug transporter atrF"/>
    <property type="match status" value="1"/>
</dbReference>
<dbReference type="Gene3D" id="3.40.50.300">
    <property type="entry name" value="P-loop containing nucleotide triphosphate hydrolases"/>
    <property type="match status" value="2"/>
</dbReference>
<feature type="transmembrane region" description="Helical" evidence="10">
    <location>
        <begin position="537"/>
        <end position="557"/>
    </location>
</feature>
<proteinExistence type="inferred from homology"/>
<feature type="transmembrane region" description="Helical" evidence="10">
    <location>
        <begin position="612"/>
        <end position="635"/>
    </location>
</feature>
<feature type="compositionally biased region" description="Basic residues" evidence="9">
    <location>
        <begin position="97"/>
        <end position="109"/>
    </location>
</feature>
<comment type="similarity">
    <text evidence="2">Belongs to the ABC transporter superfamily. ABCG family. PDR (TC 3.A.1.205) subfamily.</text>
</comment>